<dbReference type="GO" id="GO:0019239">
    <property type="term" value="F:deaminase activity"/>
    <property type="evidence" value="ECO:0007669"/>
    <property type="project" value="TreeGrafter"/>
</dbReference>
<sequence length="124" mass="13511">MNSIHTNEAPAAIGPYSQGIIVNNLFFSSGQIPLTAEGEMVTGDVKEQTHQVFKNLKAVLKEAGASLETVIKATVFIKSMEDFVSINEVYGEYFSTHKPARSCVEVARLPKDALIEIEVVALVK</sequence>
<evidence type="ECO:0000313" key="2">
    <source>
        <dbReference type="EMBL" id="KMY48157.1"/>
    </source>
</evidence>
<dbReference type="NCBIfam" id="TIGR00004">
    <property type="entry name" value="Rid family detoxifying hydrolase"/>
    <property type="match status" value="1"/>
</dbReference>
<dbReference type="SUPFAM" id="SSF55298">
    <property type="entry name" value="YjgF-like"/>
    <property type="match status" value="1"/>
</dbReference>
<dbReference type="PANTHER" id="PTHR11803">
    <property type="entry name" value="2-IMINOBUTANOATE/2-IMINOPROPANOATE DEAMINASE RIDA"/>
    <property type="match status" value="1"/>
</dbReference>
<dbReference type="OrthoDB" id="9803101at2"/>
<dbReference type="InterPro" id="IPR019897">
    <property type="entry name" value="RidA_CS"/>
</dbReference>
<protein>
    <submittedName>
        <fullName evidence="2">Endoribonuclease L-PSP</fullName>
    </submittedName>
</protein>
<dbReference type="EMBL" id="LFZW01000001">
    <property type="protein sequence ID" value="KMY48157.1"/>
    <property type="molecule type" value="Genomic_DNA"/>
</dbReference>
<dbReference type="PATRIC" id="fig|1679170.3.peg.40"/>
<keyword evidence="3" id="KW-1185">Reference proteome</keyword>
<evidence type="ECO:0000256" key="1">
    <source>
        <dbReference type="ARBA" id="ARBA00010552"/>
    </source>
</evidence>
<proteinExistence type="inferred from homology"/>
<dbReference type="GO" id="GO:0005829">
    <property type="term" value="C:cytosol"/>
    <property type="evidence" value="ECO:0007669"/>
    <property type="project" value="TreeGrafter"/>
</dbReference>
<dbReference type="FunFam" id="3.30.1330.40:FF:000001">
    <property type="entry name" value="L-PSP family endoribonuclease"/>
    <property type="match status" value="1"/>
</dbReference>
<dbReference type="Gene3D" id="3.30.1330.40">
    <property type="entry name" value="RutC-like"/>
    <property type="match status" value="1"/>
</dbReference>
<comment type="caution">
    <text evidence="2">The sequence shown here is derived from an EMBL/GenBank/DDBJ whole genome shotgun (WGS) entry which is preliminary data.</text>
</comment>
<name>A0A0K9GPF6_9BACI</name>
<dbReference type="Pfam" id="PF01042">
    <property type="entry name" value="Ribonuc_L-PSP"/>
    <property type="match status" value="1"/>
</dbReference>
<reference evidence="3" key="1">
    <citation type="submission" date="2015-07" db="EMBL/GenBank/DDBJ databases">
        <title>Genome sequencing project for genomic taxonomy and phylogenomics of Bacillus-like bacteria.</title>
        <authorList>
            <person name="Liu B."/>
            <person name="Wang J."/>
            <person name="Zhu Y."/>
            <person name="Liu G."/>
            <person name="Chen Q."/>
            <person name="Chen Z."/>
            <person name="Lan J."/>
            <person name="Che J."/>
            <person name="Ge C."/>
            <person name="Shi H."/>
            <person name="Pan Z."/>
            <person name="Liu X."/>
        </authorList>
    </citation>
    <scope>NUCLEOTIDE SEQUENCE [LARGE SCALE GENOMIC DNA]</scope>
    <source>
        <strain evidence="3">FJAT-27997</strain>
    </source>
</reference>
<dbReference type="PROSITE" id="PS01094">
    <property type="entry name" value="UPF0076"/>
    <property type="match status" value="1"/>
</dbReference>
<dbReference type="InterPro" id="IPR006175">
    <property type="entry name" value="YjgF/YER057c/UK114"/>
</dbReference>
<comment type="similarity">
    <text evidence="1">Belongs to the RutC family.</text>
</comment>
<dbReference type="RefSeq" id="WP_049679488.1">
    <property type="nucleotide sequence ID" value="NZ_LFZW01000001.1"/>
</dbReference>
<dbReference type="InterPro" id="IPR035959">
    <property type="entry name" value="RutC-like_sf"/>
</dbReference>
<dbReference type="STRING" id="1679170.AC625_00190"/>
<dbReference type="Proteomes" id="UP000037146">
    <property type="component" value="Unassembled WGS sequence"/>
</dbReference>
<accession>A0A0K9GPF6</accession>
<gene>
    <name evidence="2" type="ORF">AC625_00190</name>
</gene>
<dbReference type="PANTHER" id="PTHR11803:SF39">
    <property type="entry name" value="2-IMINOBUTANOATE_2-IMINOPROPANOATE DEAMINASE"/>
    <property type="match status" value="1"/>
</dbReference>
<dbReference type="CDD" id="cd00448">
    <property type="entry name" value="YjgF_YER057c_UK114_family"/>
    <property type="match status" value="1"/>
</dbReference>
<dbReference type="AlphaFoldDB" id="A0A0K9GPF6"/>
<evidence type="ECO:0000313" key="3">
    <source>
        <dbReference type="Proteomes" id="UP000037146"/>
    </source>
</evidence>
<dbReference type="InterPro" id="IPR006056">
    <property type="entry name" value="RidA"/>
</dbReference>
<organism evidence="2 3">
    <name type="scientific">Peribacillus loiseleuriae</name>
    <dbReference type="NCBI Taxonomy" id="1679170"/>
    <lineage>
        <taxon>Bacteria</taxon>
        <taxon>Bacillati</taxon>
        <taxon>Bacillota</taxon>
        <taxon>Bacilli</taxon>
        <taxon>Bacillales</taxon>
        <taxon>Bacillaceae</taxon>
        <taxon>Peribacillus</taxon>
    </lineage>
</organism>